<dbReference type="Proteomes" id="UP001152651">
    <property type="component" value="Unassembled WGS sequence"/>
</dbReference>
<comment type="caution">
    <text evidence="1">The sequence shown here is derived from an EMBL/GenBank/DDBJ whole genome shotgun (WGS) entry which is preliminary data.</text>
</comment>
<proteinExistence type="predicted"/>
<dbReference type="EMBL" id="CALSBS010000006">
    <property type="protein sequence ID" value="CAH6636939.1"/>
    <property type="molecule type" value="Genomic_DNA"/>
</dbReference>
<dbReference type="RefSeq" id="WP_253897753.1">
    <property type="nucleotide sequence ID" value="NZ_CALSBS010000006.1"/>
</dbReference>
<organism evidence="1 2">
    <name type="scientific">Pseudocitrobacter vendiensis</name>
    <dbReference type="NCBI Taxonomy" id="2488306"/>
    <lineage>
        <taxon>Bacteria</taxon>
        <taxon>Pseudomonadati</taxon>
        <taxon>Pseudomonadota</taxon>
        <taxon>Gammaproteobacteria</taxon>
        <taxon>Enterobacterales</taxon>
        <taxon>Enterobacteriaceae</taxon>
        <taxon>Pseudocitrobacter</taxon>
    </lineage>
</organism>
<dbReference type="Gene3D" id="2.115.10.20">
    <property type="entry name" value="Glycosyl hydrolase domain, family 43"/>
    <property type="match status" value="1"/>
</dbReference>
<protein>
    <submittedName>
        <fullName evidence="1">DUF1861 domain-containing protein</fullName>
    </submittedName>
</protein>
<evidence type="ECO:0000313" key="1">
    <source>
        <dbReference type="EMBL" id="CAH6636939.1"/>
    </source>
</evidence>
<reference evidence="1" key="1">
    <citation type="submission" date="2022-05" db="EMBL/GenBank/DDBJ databases">
        <authorList>
            <person name="Blom J."/>
        </authorList>
    </citation>
    <scope>NUCLEOTIDE SEQUENCE</scope>
    <source>
        <strain evidence="1">Type strain: CPO20170097</strain>
    </source>
</reference>
<dbReference type="SUPFAM" id="SSF75005">
    <property type="entry name" value="Arabinanase/levansucrase/invertase"/>
    <property type="match status" value="1"/>
</dbReference>
<dbReference type="InterPro" id="IPR023296">
    <property type="entry name" value="Glyco_hydro_beta-prop_sf"/>
</dbReference>
<sequence>MVASVNELYQRYLAQRTPRTAGKIRFHGVKGVDIYNPSAPFRDAKRWLIAARVEARASEMSEVCFFEWDGLNDALLVEDAPRFALQDPFVCWIDNQRVVGGVEVEFDAHNQPVRWRTQFWAGPSISHMRLMTKGPWGMKDIRLVSLPDDRVLVFTRPQGAIGGRGMIGWTIIDTLKDLNEASIAKATLLHHVDSMDWCGVNAAQILPDGRVEVLAHVAHFDSKLNRHYYAARFIFDYRNGESSPIEIVACRDDFLPGESKRDDLRDVVFPAGWLQMPKGRLLFCGTSDCEVQWLVC</sequence>
<accession>A0ABN8T916</accession>
<gene>
    <name evidence="1" type="ORF">FBBNIHIM_08935</name>
</gene>
<dbReference type="PANTHER" id="PTHR37036">
    <property type="match status" value="1"/>
</dbReference>
<name>A0ABN8T916_9ENTR</name>
<dbReference type="InterPro" id="IPR015045">
    <property type="entry name" value="MPT-1-like_LmxM"/>
</dbReference>
<dbReference type="Pfam" id="PF08950">
    <property type="entry name" value="DUF1861"/>
    <property type="match status" value="1"/>
</dbReference>
<dbReference type="PANTHER" id="PTHR37036:SF2">
    <property type="entry name" value="DUF1861 FAMILY PROTEIN"/>
    <property type="match status" value="1"/>
</dbReference>
<keyword evidence="2" id="KW-1185">Reference proteome</keyword>
<evidence type="ECO:0000313" key="2">
    <source>
        <dbReference type="Proteomes" id="UP001152651"/>
    </source>
</evidence>